<evidence type="ECO:0000256" key="1">
    <source>
        <dbReference type="SAM" id="MobiDB-lite"/>
    </source>
</evidence>
<dbReference type="Proteomes" id="UP000682416">
    <property type="component" value="Chromosome"/>
</dbReference>
<dbReference type="AlphaFoldDB" id="A0A975LD30"/>
<evidence type="ECO:0000313" key="2">
    <source>
        <dbReference type="EMBL" id="QVJ03057.1"/>
    </source>
</evidence>
<protein>
    <submittedName>
        <fullName evidence="2">Uncharacterized protein</fullName>
    </submittedName>
</protein>
<dbReference type="KEGG" id="nec:KGD82_13565"/>
<sequence>MTRYDVTAPVADYNGEVGGVRFYKGRAHVDASTNGAAVAYMRRRGYTLTEVREAEPEKTEASEGPAKPKSGDPKDAWVAYVVATTDLSEAEAADLTKTELQELATDKEA</sequence>
<evidence type="ECO:0000313" key="3">
    <source>
        <dbReference type="Proteomes" id="UP000682416"/>
    </source>
</evidence>
<gene>
    <name evidence="2" type="ORF">KGD82_13565</name>
</gene>
<feature type="region of interest" description="Disordered" evidence="1">
    <location>
        <begin position="51"/>
        <end position="73"/>
    </location>
</feature>
<keyword evidence="3" id="KW-1185">Reference proteome</keyword>
<feature type="compositionally biased region" description="Basic and acidic residues" evidence="1">
    <location>
        <begin position="51"/>
        <end position="61"/>
    </location>
</feature>
<dbReference type="EMBL" id="CP074402">
    <property type="protein sequence ID" value="QVJ03057.1"/>
    <property type="molecule type" value="Genomic_DNA"/>
</dbReference>
<organism evidence="2 3">
    <name type="scientific">Nocardiopsis eucommiae</name>
    <dbReference type="NCBI Taxonomy" id="2831970"/>
    <lineage>
        <taxon>Bacteria</taxon>
        <taxon>Bacillati</taxon>
        <taxon>Actinomycetota</taxon>
        <taxon>Actinomycetes</taxon>
        <taxon>Streptosporangiales</taxon>
        <taxon>Nocardiopsidaceae</taxon>
        <taxon>Nocardiopsis</taxon>
    </lineage>
</organism>
<accession>A0A975LD30</accession>
<name>A0A975LD30_9ACTN</name>
<reference evidence="2" key="1">
    <citation type="submission" date="2021-05" db="EMBL/GenBank/DDBJ databases">
        <authorList>
            <person name="Kaiqin L."/>
            <person name="Jian G."/>
        </authorList>
    </citation>
    <scope>NUCLEOTIDE SEQUENCE</scope>
    <source>
        <strain evidence="2">HDS5</strain>
    </source>
</reference>
<proteinExistence type="predicted"/>